<keyword evidence="1" id="KW-0489">Methyltransferase</keyword>
<dbReference type="EMBL" id="JAVDSG010000001">
    <property type="protein sequence ID" value="MDR6592252.1"/>
    <property type="molecule type" value="Genomic_DNA"/>
</dbReference>
<reference evidence="1 2" key="1">
    <citation type="submission" date="2023-07" db="EMBL/GenBank/DDBJ databases">
        <title>Sequencing the genomes of 1000 actinobacteria strains.</title>
        <authorList>
            <person name="Klenk H.-P."/>
        </authorList>
    </citation>
    <scope>NUCLEOTIDE SEQUENCE [LARGE SCALE GENOMIC DNA]</scope>
    <source>
        <strain evidence="1 2">DSM 43749</strain>
    </source>
</reference>
<evidence type="ECO:0000313" key="2">
    <source>
        <dbReference type="Proteomes" id="UP001268819"/>
    </source>
</evidence>
<keyword evidence="1" id="KW-0808">Transferase</keyword>
<gene>
    <name evidence="1" type="ORF">J2S66_000636</name>
</gene>
<dbReference type="Proteomes" id="UP001268819">
    <property type="component" value="Unassembled WGS sequence"/>
</dbReference>
<dbReference type="SUPFAM" id="SSF53335">
    <property type="entry name" value="S-adenosyl-L-methionine-dependent methyltransferases"/>
    <property type="match status" value="1"/>
</dbReference>
<evidence type="ECO:0000313" key="1">
    <source>
        <dbReference type="EMBL" id="MDR6592252.1"/>
    </source>
</evidence>
<dbReference type="Gene3D" id="3.40.50.150">
    <property type="entry name" value="Vaccinia Virus protein VP39"/>
    <property type="match status" value="1"/>
</dbReference>
<organism evidence="1 2">
    <name type="scientific">Saccharothrix longispora</name>
    <dbReference type="NCBI Taxonomy" id="33920"/>
    <lineage>
        <taxon>Bacteria</taxon>
        <taxon>Bacillati</taxon>
        <taxon>Actinomycetota</taxon>
        <taxon>Actinomycetes</taxon>
        <taxon>Pseudonocardiales</taxon>
        <taxon>Pseudonocardiaceae</taxon>
        <taxon>Saccharothrix</taxon>
    </lineage>
</organism>
<proteinExistence type="predicted"/>
<protein>
    <submittedName>
        <fullName evidence="1">SAM-dependent methyltransferase</fullName>
    </submittedName>
</protein>
<dbReference type="GO" id="GO:0008168">
    <property type="term" value="F:methyltransferase activity"/>
    <property type="evidence" value="ECO:0007669"/>
    <property type="project" value="UniProtKB-KW"/>
</dbReference>
<dbReference type="RefSeq" id="WP_310303579.1">
    <property type="nucleotide sequence ID" value="NZ_BAAAXB010000001.1"/>
</dbReference>
<dbReference type="GO" id="GO:0032259">
    <property type="term" value="P:methylation"/>
    <property type="evidence" value="ECO:0007669"/>
    <property type="project" value="UniProtKB-KW"/>
</dbReference>
<dbReference type="InterPro" id="IPR029063">
    <property type="entry name" value="SAM-dependent_MTases_sf"/>
</dbReference>
<name>A0ABU1PNL4_9PSEU</name>
<keyword evidence="2" id="KW-1185">Reference proteome</keyword>
<accession>A0ABU1PNL4</accession>
<sequence length="128" mass="13988">MVAHARFAYFFPPGCSAGLREVLRVLRPGGRLVVVDNDWREGEFAGLLGASPWSSARGAAETTDAWWQVRGAERTAVMSSWRCRDAAELEAVLRTEFPADVVDAWVAANPGRRGLGYGYVLFTVTARG</sequence>
<comment type="caution">
    <text evidence="1">The sequence shown here is derived from an EMBL/GenBank/DDBJ whole genome shotgun (WGS) entry which is preliminary data.</text>
</comment>